<dbReference type="Gene3D" id="1.10.1740.10">
    <property type="match status" value="1"/>
</dbReference>
<accession>A0A518K1U2</accession>
<dbReference type="SUPFAM" id="SSF88946">
    <property type="entry name" value="Sigma2 domain of RNA polymerase sigma factors"/>
    <property type="match status" value="1"/>
</dbReference>
<feature type="domain" description="RNA polymerase sigma-70 region 2" evidence="1">
    <location>
        <begin position="26"/>
        <end position="94"/>
    </location>
</feature>
<dbReference type="InterPro" id="IPR014284">
    <property type="entry name" value="RNA_pol_sigma-70_dom"/>
</dbReference>
<evidence type="ECO:0000313" key="2">
    <source>
        <dbReference type="EMBL" id="QDV71742.1"/>
    </source>
</evidence>
<dbReference type="GO" id="GO:0006352">
    <property type="term" value="P:DNA-templated transcription initiation"/>
    <property type="evidence" value="ECO:0007669"/>
    <property type="project" value="InterPro"/>
</dbReference>
<proteinExistence type="predicted"/>
<keyword evidence="3" id="KW-1185">Reference proteome</keyword>
<name>A0A518K1U2_9BACT</name>
<gene>
    <name evidence="2" type="ORF">Poly24_54820</name>
</gene>
<dbReference type="KEGG" id="rcf:Poly24_54820"/>
<dbReference type="Proteomes" id="UP000315082">
    <property type="component" value="Chromosome"/>
</dbReference>
<dbReference type="InterPro" id="IPR007627">
    <property type="entry name" value="RNA_pol_sigma70_r2"/>
</dbReference>
<dbReference type="GO" id="GO:0003700">
    <property type="term" value="F:DNA-binding transcription factor activity"/>
    <property type="evidence" value="ECO:0007669"/>
    <property type="project" value="InterPro"/>
</dbReference>
<dbReference type="NCBIfam" id="TIGR02937">
    <property type="entry name" value="sigma70-ECF"/>
    <property type="match status" value="1"/>
</dbReference>
<evidence type="ECO:0000259" key="1">
    <source>
        <dbReference type="Pfam" id="PF04542"/>
    </source>
</evidence>
<organism evidence="2 3">
    <name type="scientific">Rosistilla carotiformis</name>
    <dbReference type="NCBI Taxonomy" id="2528017"/>
    <lineage>
        <taxon>Bacteria</taxon>
        <taxon>Pseudomonadati</taxon>
        <taxon>Planctomycetota</taxon>
        <taxon>Planctomycetia</taxon>
        <taxon>Pirellulales</taxon>
        <taxon>Pirellulaceae</taxon>
        <taxon>Rosistilla</taxon>
    </lineage>
</organism>
<sequence>MTNTTSVSLLERLARGGEDSDWRRLLTLYRPLIQKLVATYPDLKDQADDIAQDVSLVLMRELPVFQRQRKGSFRAWLRIVIVNRLRTAVREHRRGPQALGQASDIGQRIEEFADPNSVAASQWDLEHDRLVMLHILEIISHEFEAKTWLAFQRYALNNEPLAKVAVDLALSPNAIMLAKSRILRRARLEARGIIDEFT</sequence>
<dbReference type="AlphaFoldDB" id="A0A518K1U2"/>
<evidence type="ECO:0000313" key="3">
    <source>
        <dbReference type="Proteomes" id="UP000315082"/>
    </source>
</evidence>
<dbReference type="EMBL" id="CP036348">
    <property type="protein sequence ID" value="QDV71742.1"/>
    <property type="molecule type" value="Genomic_DNA"/>
</dbReference>
<reference evidence="2 3" key="1">
    <citation type="submission" date="2019-02" db="EMBL/GenBank/DDBJ databases">
        <title>Deep-cultivation of Planctomycetes and their phenomic and genomic characterization uncovers novel biology.</title>
        <authorList>
            <person name="Wiegand S."/>
            <person name="Jogler M."/>
            <person name="Boedeker C."/>
            <person name="Pinto D."/>
            <person name="Vollmers J."/>
            <person name="Rivas-Marin E."/>
            <person name="Kohn T."/>
            <person name="Peeters S.H."/>
            <person name="Heuer A."/>
            <person name="Rast P."/>
            <person name="Oberbeckmann S."/>
            <person name="Bunk B."/>
            <person name="Jeske O."/>
            <person name="Meyerdierks A."/>
            <person name="Storesund J.E."/>
            <person name="Kallscheuer N."/>
            <person name="Luecker S."/>
            <person name="Lage O.M."/>
            <person name="Pohl T."/>
            <person name="Merkel B.J."/>
            <person name="Hornburger P."/>
            <person name="Mueller R.-W."/>
            <person name="Bruemmer F."/>
            <person name="Labrenz M."/>
            <person name="Spormann A.M."/>
            <person name="Op den Camp H."/>
            <person name="Overmann J."/>
            <person name="Amann R."/>
            <person name="Jetten M.S.M."/>
            <person name="Mascher T."/>
            <person name="Medema M.H."/>
            <person name="Devos D.P."/>
            <person name="Kaster A.-K."/>
            <person name="Ovreas L."/>
            <person name="Rohde M."/>
            <person name="Galperin M.Y."/>
            <person name="Jogler C."/>
        </authorList>
    </citation>
    <scope>NUCLEOTIDE SEQUENCE [LARGE SCALE GENOMIC DNA]</scope>
    <source>
        <strain evidence="2 3">Poly24</strain>
    </source>
</reference>
<dbReference type="InterPro" id="IPR013325">
    <property type="entry name" value="RNA_pol_sigma_r2"/>
</dbReference>
<protein>
    <submittedName>
        <fullName evidence="2">RNA polymerase sigma factor RpoE</fullName>
    </submittedName>
</protein>
<dbReference type="Pfam" id="PF04542">
    <property type="entry name" value="Sigma70_r2"/>
    <property type="match status" value="1"/>
</dbReference>